<dbReference type="GO" id="GO:0016301">
    <property type="term" value="F:kinase activity"/>
    <property type="evidence" value="ECO:0007669"/>
    <property type="project" value="UniProtKB-KW"/>
</dbReference>
<dbReference type="SUPFAM" id="SSF63520">
    <property type="entry name" value="PTS-regulatory domain, PRD"/>
    <property type="match status" value="1"/>
</dbReference>
<keyword evidence="6" id="KW-0598">Phosphotransferase system</keyword>
<proteinExistence type="predicted"/>
<evidence type="ECO:0000256" key="8">
    <source>
        <dbReference type="ARBA" id="ARBA00023159"/>
    </source>
</evidence>
<dbReference type="InterPro" id="IPR007737">
    <property type="entry name" value="Mga_HTH"/>
</dbReference>
<dbReference type="Proteomes" id="UP000040576">
    <property type="component" value="Unassembled WGS sequence"/>
</dbReference>
<dbReference type="SUPFAM" id="SSF55804">
    <property type="entry name" value="Phoshotransferase/anion transport protein"/>
    <property type="match status" value="1"/>
</dbReference>
<accession>A0A090IT96</accession>
<dbReference type="PANTHER" id="PTHR36203:SF1">
    <property type="entry name" value="ASCORBATE-SPECIFIC PTS SYSTEM EIIA COMPONENT"/>
    <property type="match status" value="1"/>
</dbReference>
<dbReference type="InterPro" id="IPR002178">
    <property type="entry name" value="PTS_EIIA_type-2_dom"/>
</dbReference>
<dbReference type="PROSITE" id="PS51372">
    <property type="entry name" value="PRD_2"/>
    <property type="match status" value="2"/>
</dbReference>
<sequence length="677" mass="78905">MNLEEKEVINLILQSNNLGLCEIANSLSMDLGKLKNIIHTINNKLLYESIKETDGKLLVTEKCADELYSLLIGDDHFISFNHNVELRKYLVEIELMVNKNFHSLQTLSEKFYVSRNTMYTDIKLIKEDLQHLNLKITYSRKSGYQIKGQEYALRNQLVQLIRKLLKNYYGRAWLKRLNLFTEKEILESKNRLLLIEEKIQIRLTDEQLDELPFILALLIARIRNFPIQWDFNIEKYDIRNTMEFSAIKDCFHDLTFLKETDILYLSLHILASNQIESAIDYLNREEINLAVNQFLKIIKSKLAVKFIKESELKEKLLLHLQPAIFRNVLGFRVINPLKERFMTEHHKVFMAVADATEPFEKIIGHPLSDEEIVYLSMIILGWLYQSEESENSYFKGVVLCQNGTSISKLLLENLKEMFPQIEFIGAFSFRQFKQMNEEVDIVFTTKPLKSKAKTIIVPSFLEPENRIQLRYLVNKLLNDDIDFRAKQIVSALKDILPKDKIYIAENKLKTLFEGDKKISLKNDLVRMTIDEKNIILIDNQIPWEDSVDITFSPIIKRGSVDQSYVQRCKQLFFENYNKMLIGPNVYIPHAEPSNKLKQPDIQIAVFFEPIYNPDGSPFHVMVGLVPSNTNIHVPFLLRLNDFFIKKDSIKKLLASKNPREVLALLGSDAIKESVNSN</sequence>
<dbReference type="PROSITE" id="PS51099">
    <property type="entry name" value="PTS_EIIB_TYPE_2"/>
    <property type="match status" value="1"/>
</dbReference>
<evidence type="ECO:0000256" key="4">
    <source>
        <dbReference type="ARBA" id="ARBA00022553"/>
    </source>
</evidence>
<evidence type="ECO:0000256" key="2">
    <source>
        <dbReference type="ARBA" id="ARBA00022448"/>
    </source>
</evidence>
<evidence type="ECO:0000313" key="16">
    <source>
        <dbReference type="Proteomes" id="UP000040576"/>
    </source>
</evidence>
<dbReference type="Pfam" id="PF00359">
    <property type="entry name" value="PTS_EIIA_2"/>
    <property type="match status" value="1"/>
</dbReference>
<evidence type="ECO:0000256" key="5">
    <source>
        <dbReference type="ARBA" id="ARBA00022679"/>
    </source>
</evidence>
<keyword evidence="4" id="KW-0597">Phosphoprotein</keyword>
<evidence type="ECO:0000259" key="13">
    <source>
        <dbReference type="PROSITE" id="PS51099"/>
    </source>
</evidence>
<feature type="domain" description="PRD" evidence="14">
    <location>
        <begin position="179"/>
        <end position="279"/>
    </location>
</feature>
<evidence type="ECO:0000256" key="11">
    <source>
        <dbReference type="ARBA" id="ARBA00042072"/>
    </source>
</evidence>
<dbReference type="Gene3D" id="1.10.1790.10">
    <property type="entry name" value="PRD domain"/>
    <property type="match status" value="1"/>
</dbReference>
<evidence type="ECO:0000313" key="15">
    <source>
        <dbReference type="EMBL" id="CEE00887.1"/>
    </source>
</evidence>
<dbReference type="InterPro" id="IPR013011">
    <property type="entry name" value="PTS_EIIB_2"/>
</dbReference>
<dbReference type="EMBL" id="CCRF01000037">
    <property type="protein sequence ID" value="CEE00887.1"/>
    <property type="molecule type" value="Genomic_DNA"/>
</dbReference>
<dbReference type="RefSeq" id="WP_051989016.1">
    <property type="nucleotide sequence ID" value="NZ_CCRF01000037.1"/>
</dbReference>
<keyword evidence="16" id="KW-1185">Reference proteome</keyword>
<gene>
    <name evidence="15" type="ORF">BT1A1_1055</name>
</gene>
<dbReference type="Gene3D" id="3.40.930.10">
    <property type="entry name" value="Mannitol-specific EII, Chain A"/>
    <property type="match status" value="1"/>
</dbReference>
<comment type="function">
    <text evidence="9">The phosphoenolpyruvate-dependent sugar phosphotransferase system (sugar PTS), a major carbohydrate active transport system, catalyzes the phosphorylation of incoming sugar substrates concomitantly with their translocation across the cell membrane. The enzyme II UlaABC PTS system is involved in ascorbate transport.</text>
</comment>
<evidence type="ECO:0000256" key="9">
    <source>
        <dbReference type="ARBA" id="ARBA00037387"/>
    </source>
</evidence>
<evidence type="ECO:0000256" key="10">
    <source>
        <dbReference type="ARBA" id="ARBA00041175"/>
    </source>
</evidence>
<comment type="subcellular location">
    <subcellularLocation>
        <location evidence="1">Cytoplasm</location>
    </subcellularLocation>
</comment>
<dbReference type="GO" id="GO:0009401">
    <property type="term" value="P:phosphoenolpyruvate-dependent sugar phosphotransferase system"/>
    <property type="evidence" value="ECO:0007669"/>
    <property type="project" value="UniProtKB-KW"/>
</dbReference>
<dbReference type="CDD" id="cd05568">
    <property type="entry name" value="PTS_IIB_bgl_like"/>
    <property type="match status" value="1"/>
</dbReference>
<evidence type="ECO:0000259" key="12">
    <source>
        <dbReference type="PROSITE" id="PS51094"/>
    </source>
</evidence>
<dbReference type="InterPro" id="IPR011608">
    <property type="entry name" value="PRD"/>
</dbReference>
<dbReference type="PANTHER" id="PTHR36203">
    <property type="entry name" value="ASCORBATE-SPECIFIC PTS SYSTEM EIIA COMPONENT"/>
    <property type="match status" value="1"/>
</dbReference>
<dbReference type="InterPro" id="IPR051351">
    <property type="entry name" value="Ascorbate-PTS_EIIA_comp"/>
</dbReference>
<dbReference type="Gene3D" id="1.10.10.10">
    <property type="entry name" value="Winged helix-like DNA-binding domain superfamily/Winged helix DNA-binding domain"/>
    <property type="match status" value="1"/>
</dbReference>
<dbReference type="Pfam" id="PF00874">
    <property type="entry name" value="PRD"/>
    <property type="match status" value="1"/>
</dbReference>
<evidence type="ECO:0000256" key="1">
    <source>
        <dbReference type="ARBA" id="ARBA00004496"/>
    </source>
</evidence>
<feature type="domain" description="PRD" evidence="14">
    <location>
        <begin position="282"/>
        <end position="389"/>
    </location>
</feature>
<evidence type="ECO:0000256" key="3">
    <source>
        <dbReference type="ARBA" id="ARBA00022490"/>
    </source>
</evidence>
<dbReference type="GO" id="GO:0008982">
    <property type="term" value="F:protein-N(PI)-phosphohistidine-sugar phosphotransferase activity"/>
    <property type="evidence" value="ECO:0007669"/>
    <property type="project" value="InterPro"/>
</dbReference>
<name>A0A090IT96_9BACI</name>
<evidence type="ECO:0000256" key="7">
    <source>
        <dbReference type="ARBA" id="ARBA00022777"/>
    </source>
</evidence>
<organism evidence="15 16">
    <name type="scientific">Caldibacillus thermoamylovorans</name>
    <dbReference type="NCBI Taxonomy" id="35841"/>
    <lineage>
        <taxon>Bacteria</taxon>
        <taxon>Bacillati</taxon>
        <taxon>Bacillota</taxon>
        <taxon>Bacilli</taxon>
        <taxon>Bacillales</taxon>
        <taxon>Bacillaceae</taxon>
        <taxon>Caldibacillus</taxon>
    </lineage>
</organism>
<dbReference type="PROSITE" id="PS51094">
    <property type="entry name" value="PTS_EIIA_TYPE_2"/>
    <property type="match status" value="1"/>
</dbReference>
<keyword evidence="8" id="KW-0010">Activator</keyword>
<feature type="domain" description="PTS EIIB type-2" evidence="13">
    <location>
        <begin position="394"/>
        <end position="481"/>
    </location>
</feature>
<dbReference type="Pfam" id="PF05043">
    <property type="entry name" value="Mga"/>
    <property type="match status" value="1"/>
</dbReference>
<evidence type="ECO:0000259" key="14">
    <source>
        <dbReference type="PROSITE" id="PS51372"/>
    </source>
</evidence>
<reference evidence="15 16" key="1">
    <citation type="submission" date="2014-07" db="EMBL/GenBank/DDBJ databases">
        <authorList>
            <person name="Wibberg Daniel"/>
        </authorList>
    </citation>
    <scope>NUCLEOTIDE SEQUENCE [LARGE SCALE GENOMIC DNA]</scope>
</reference>
<keyword evidence="5" id="KW-0808">Transferase</keyword>
<keyword evidence="3" id="KW-0963">Cytoplasm</keyword>
<dbReference type="AlphaFoldDB" id="A0A090IT96"/>
<keyword evidence="7" id="KW-0418">Kinase</keyword>
<protein>
    <recommendedName>
        <fullName evidence="10">Ascorbate-specific PTS system EIIA component</fullName>
    </recommendedName>
    <alternativeName>
        <fullName evidence="11">Ascorbate-specific phosphotransferase enzyme IIA component</fullName>
    </alternativeName>
</protein>
<dbReference type="GO" id="GO:0006355">
    <property type="term" value="P:regulation of DNA-templated transcription"/>
    <property type="evidence" value="ECO:0007669"/>
    <property type="project" value="InterPro"/>
</dbReference>
<feature type="domain" description="PTS EIIA type-2" evidence="12">
    <location>
        <begin position="527"/>
        <end position="668"/>
    </location>
</feature>
<dbReference type="Gene3D" id="3.40.50.2300">
    <property type="match status" value="1"/>
</dbReference>
<evidence type="ECO:0000256" key="6">
    <source>
        <dbReference type="ARBA" id="ARBA00022683"/>
    </source>
</evidence>
<dbReference type="InterPro" id="IPR036634">
    <property type="entry name" value="PRD_sf"/>
</dbReference>
<dbReference type="InterPro" id="IPR016152">
    <property type="entry name" value="PTrfase/Anion_transptr"/>
</dbReference>
<dbReference type="GO" id="GO:0005737">
    <property type="term" value="C:cytoplasm"/>
    <property type="evidence" value="ECO:0007669"/>
    <property type="project" value="UniProtKB-SubCell"/>
</dbReference>
<dbReference type="InterPro" id="IPR036388">
    <property type="entry name" value="WH-like_DNA-bd_sf"/>
</dbReference>
<keyword evidence="2" id="KW-0813">Transport</keyword>